<dbReference type="GO" id="GO:0004386">
    <property type="term" value="F:helicase activity"/>
    <property type="evidence" value="ECO:0007669"/>
    <property type="project" value="UniProtKB-KW"/>
</dbReference>
<feature type="domain" description="RING-type" evidence="18">
    <location>
        <begin position="773"/>
        <end position="812"/>
    </location>
</feature>
<protein>
    <recommendedName>
        <fullName evidence="23">Helicase-like transcription factor CHR28</fullName>
    </recommendedName>
</protein>
<dbReference type="Pfam" id="PF00176">
    <property type="entry name" value="SNF2-rel_dom"/>
    <property type="match status" value="1"/>
</dbReference>
<evidence type="ECO:0000256" key="3">
    <source>
        <dbReference type="ARBA" id="ARBA00022723"/>
    </source>
</evidence>
<feature type="compositionally biased region" description="Polar residues" evidence="17">
    <location>
        <begin position="110"/>
        <end position="132"/>
    </location>
</feature>
<comment type="subcellular location">
    <subcellularLocation>
        <location evidence="1">Nucleus</location>
    </subcellularLocation>
</comment>
<dbReference type="Pfam" id="PF00271">
    <property type="entry name" value="Helicase_C"/>
    <property type="match status" value="1"/>
</dbReference>
<keyword evidence="9" id="KW-0067">ATP-binding</keyword>
<keyword evidence="11" id="KW-0805">Transcription regulation</keyword>
<dbReference type="InterPro" id="IPR050628">
    <property type="entry name" value="SNF2_RAD54_helicase_TF"/>
</dbReference>
<evidence type="ECO:0000256" key="6">
    <source>
        <dbReference type="ARBA" id="ARBA00022801"/>
    </source>
</evidence>
<dbReference type="GO" id="GO:0005634">
    <property type="term" value="C:nucleus"/>
    <property type="evidence" value="ECO:0007669"/>
    <property type="project" value="UniProtKB-SubCell"/>
</dbReference>
<evidence type="ECO:0000256" key="5">
    <source>
        <dbReference type="ARBA" id="ARBA00022771"/>
    </source>
</evidence>
<keyword evidence="3" id="KW-0479">Metal-binding</keyword>
<dbReference type="FunFam" id="3.40.50.10810:FF:000071">
    <property type="entry name" value="SNF2 domain-containing protein / helicase domain-containing protein / zinc finger protein-like protein"/>
    <property type="match status" value="1"/>
</dbReference>
<feature type="compositionally biased region" description="Basic and acidic residues" evidence="17">
    <location>
        <begin position="210"/>
        <end position="224"/>
    </location>
</feature>
<evidence type="ECO:0000256" key="4">
    <source>
        <dbReference type="ARBA" id="ARBA00022741"/>
    </source>
</evidence>
<feature type="domain" description="Helicase C-terminal" evidence="20">
    <location>
        <begin position="908"/>
        <end position="1069"/>
    </location>
</feature>
<dbReference type="InterPro" id="IPR027417">
    <property type="entry name" value="P-loop_NTPase"/>
</dbReference>
<dbReference type="PROSITE" id="PS50089">
    <property type="entry name" value="ZF_RING_2"/>
    <property type="match status" value="1"/>
</dbReference>
<dbReference type="SMART" id="SM00487">
    <property type="entry name" value="DEXDc"/>
    <property type="match status" value="1"/>
</dbReference>
<evidence type="ECO:0000256" key="14">
    <source>
        <dbReference type="ARBA" id="ARBA00023163"/>
    </source>
</evidence>
<dbReference type="PROSITE" id="PS51194">
    <property type="entry name" value="HELICASE_CTER"/>
    <property type="match status" value="1"/>
</dbReference>
<keyword evidence="5 16" id="KW-0863">Zinc-finger</keyword>
<evidence type="ECO:0000256" key="13">
    <source>
        <dbReference type="ARBA" id="ARBA00023158"/>
    </source>
</evidence>
<keyword evidence="13" id="KW-0943">RNA-mediated gene silencing</keyword>
<accession>A0AAD3SKZ2</accession>
<name>A0AAD3SKZ2_NEPGR</name>
<dbReference type="GO" id="GO:0005524">
    <property type="term" value="F:ATP binding"/>
    <property type="evidence" value="ECO:0007669"/>
    <property type="project" value="UniProtKB-KW"/>
</dbReference>
<dbReference type="GO" id="GO:0006281">
    <property type="term" value="P:DNA repair"/>
    <property type="evidence" value="ECO:0007669"/>
    <property type="project" value="TreeGrafter"/>
</dbReference>
<evidence type="ECO:0000256" key="17">
    <source>
        <dbReference type="SAM" id="MobiDB-lite"/>
    </source>
</evidence>
<dbReference type="EMBL" id="BSYO01000012">
    <property type="protein sequence ID" value="GMH12486.1"/>
    <property type="molecule type" value="Genomic_DNA"/>
</dbReference>
<keyword evidence="6" id="KW-0378">Hydrolase</keyword>
<keyword evidence="8" id="KW-0862">Zinc</keyword>
<evidence type="ECO:0000256" key="12">
    <source>
        <dbReference type="ARBA" id="ARBA00023125"/>
    </source>
</evidence>
<dbReference type="SMART" id="SM00490">
    <property type="entry name" value="HELICc"/>
    <property type="match status" value="1"/>
</dbReference>
<gene>
    <name evidence="21" type="ORF">Nepgr_014327</name>
</gene>
<dbReference type="FunFam" id="3.40.50.10810:FF:000068">
    <property type="entry name" value="SNF2 domain-containing protein / helicase domain-containing protein / zinc finger protein-like protein"/>
    <property type="match status" value="1"/>
</dbReference>
<dbReference type="Pfam" id="PF13923">
    <property type="entry name" value="zf-C3HC4_2"/>
    <property type="match status" value="1"/>
</dbReference>
<keyword evidence="7" id="KW-0347">Helicase</keyword>
<dbReference type="GO" id="GO:0008094">
    <property type="term" value="F:ATP-dependent activity, acting on DNA"/>
    <property type="evidence" value="ECO:0007669"/>
    <property type="project" value="TreeGrafter"/>
</dbReference>
<keyword evidence="10" id="KW-0156">Chromatin regulator</keyword>
<dbReference type="InterPro" id="IPR014001">
    <property type="entry name" value="Helicase_ATP-bd"/>
</dbReference>
<dbReference type="InterPro" id="IPR001841">
    <property type="entry name" value="Znf_RING"/>
</dbReference>
<proteinExistence type="inferred from homology"/>
<dbReference type="PROSITE" id="PS51192">
    <property type="entry name" value="HELICASE_ATP_BIND_1"/>
    <property type="match status" value="1"/>
</dbReference>
<comment type="caution">
    <text evidence="21">The sequence shown here is derived from an EMBL/GenBank/DDBJ whole genome shotgun (WGS) entry which is preliminary data.</text>
</comment>
<dbReference type="InterPro" id="IPR001650">
    <property type="entry name" value="Helicase_C-like"/>
</dbReference>
<keyword evidence="14" id="KW-0804">Transcription</keyword>
<organism evidence="21 22">
    <name type="scientific">Nepenthes gracilis</name>
    <name type="common">Slender pitcher plant</name>
    <dbReference type="NCBI Taxonomy" id="150966"/>
    <lineage>
        <taxon>Eukaryota</taxon>
        <taxon>Viridiplantae</taxon>
        <taxon>Streptophyta</taxon>
        <taxon>Embryophyta</taxon>
        <taxon>Tracheophyta</taxon>
        <taxon>Spermatophyta</taxon>
        <taxon>Magnoliopsida</taxon>
        <taxon>eudicotyledons</taxon>
        <taxon>Gunneridae</taxon>
        <taxon>Pentapetalae</taxon>
        <taxon>Caryophyllales</taxon>
        <taxon>Nepenthaceae</taxon>
        <taxon>Nepenthes</taxon>
    </lineage>
</organism>
<evidence type="ECO:0000259" key="19">
    <source>
        <dbReference type="PROSITE" id="PS51192"/>
    </source>
</evidence>
<evidence type="ECO:0008006" key="23">
    <source>
        <dbReference type="Google" id="ProtNLM"/>
    </source>
</evidence>
<dbReference type="SMART" id="SM00184">
    <property type="entry name" value="RING"/>
    <property type="match status" value="1"/>
</dbReference>
<dbReference type="InterPro" id="IPR013083">
    <property type="entry name" value="Znf_RING/FYVE/PHD"/>
</dbReference>
<dbReference type="PANTHER" id="PTHR45626:SF24">
    <property type="entry name" value="HELICASE-LIKE TRANSCRIPTION FACTOR CHR28-RELATED"/>
    <property type="match status" value="1"/>
</dbReference>
<evidence type="ECO:0000256" key="1">
    <source>
        <dbReference type="ARBA" id="ARBA00004123"/>
    </source>
</evidence>
<dbReference type="InterPro" id="IPR017907">
    <property type="entry name" value="Znf_RING_CS"/>
</dbReference>
<comment type="similarity">
    <text evidence="2">Belongs to the SNF2/RAD54 helicase family. RAD16 subfamily.</text>
</comment>
<dbReference type="SUPFAM" id="SSF57850">
    <property type="entry name" value="RING/U-box"/>
    <property type="match status" value="1"/>
</dbReference>
<keyword evidence="22" id="KW-1185">Reference proteome</keyword>
<evidence type="ECO:0000313" key="21">
    <source>
        <dbReference type="EMBL" id="GMH12486.1"/>
    </source>
</evidence>
<sequence length="1076" mass="118763">MIWSPFLNQLDSVGKRVGFGSYGVNNVYLDGEEVMAVEVGLHGNDDNAVKLSEDIEISRRLGLENGEDAMCFVGPFGTLGGVDIAKRFFLIGPLHPAQMLLGLKVMGQSEKASSPRAPSSNERSSDSHSFPSSGADGRVLKSFMQLDDNSRYYKENGTNGQLNGSSINWNTTKSNNLSNTEYERHLIPQSVKRTLPSSFQPSVPHGKLNNSRDNEGSSRHDIGRSYHLAGPSGLTSKNYVNDNVKRGNGDVILLDNNGSRTLPPSLMRGRPAPTQYNSSSDSLHFGIGEERIAGHDERLIYQAALQDLSQPKTELNLPDGLLAVPLLRHQKIALAWMLQKETKSVHCLGGILADDQGLGKTISMIALILMQKFLQLKSKSEDQSNSNLKAEALNLDDDDDGGCVNVENVRQIGDSVVKCSPEASSSQRAFHGKRPAAGTLVICPATVLRQWFRELGDKAGEEAKLATLVYHGGNRTKDPSELARFDVVLTTYSIVANEVPKQPLINDDDVEQKVAEEYGLSSEFSINRKRKIPSNNSKRRKKGRKGIDSCAIDSDSGPLARVAWLRVVLDEAQTIKNHRTQVARACCGLRAKRRWCLSGTPIQNAIDELYSYFRFLKYEPYSAYKAFCEGVKIPISRDPVRGFMKLQAILRAVMLRRTKETVIDGQPIIRLPPKVVDLKKVTFTAEELAFYLKLEADSKTRFKEYAAAGTVNQNYANILLMLLRLRQACDHPLLVKGFDSGSSRTTSSQMAKQLPRSILIGLLHLLETSPAICCICSDPPEDAIVTICGHVFCYQCVSDYLTGDENTCPASRCKEQLSPDAVFSKSTLSSCLSDENNTTLSHDDQCDKTSIIMKNEYISSKIRAALEILQTNCKLNSPCIELDDSADCNGGIVETSTQNGDFSICGRKLTTVYSSSELPIKTIVFSQWTRMLDLCEISLNESCIQYRRLDGTMSLVARDRAVREFNTDPEVTVMLMSLKAGNLGLNMVAACHVILLDLWWNPTTEDQAVDRAHRIGQTRPVTVSRLTVSGTVEDRILSLQEEKRKMVAAAFGEEHSGSSGSRLTVGDLKYLFNITN</sequence>
<keyword evidence="15" id="KW-0539">Nucleus</keyword>
<evidence type="ECO:0000256" key="11">
    <source>
        <dbReference type="ARBA" id="ARBA00023015"/>
    </source>
</evidence>
<dbReference type="SUPFAM" id="SSF52540">
    <property type="entry name" value="P-loop containing nucleoside triphosphate hydrolases"/>
    <property type="match status" value="2"/>
</dbReference>
<dbReference type="GO" id="GO:0080188">
    <property type="term" value="P:gene silencing by siRNA-directed DNA methylation"/>
    <property type="evidence" value="ECO:0007669"/>
    <property type="project" value="UniProtKB-ARBA"/>
</dbReference>
<evidence type="ECO:0000256" key="7">
    <source>
        <dbReference type="ARBA" id="ARBA00022806"/>
    </source>
</evidence>
<dbReference type="Gene3D" id="3.40.50.10810">
    <property type="entry name" value="Tandem AAA-ATPase domain"/>
    <property type="match status" value="3"/>
</dbReference>
<evidence type="ECO:0000256" key="2">
    <source>
        <dbReference type="ARBA" id="ARBA00008438"/>
    </source>
</evidence>
<feature type="domain" description="Helicase ATP-binding" evidence="19">
    <location>
        <begin position="341"/>
        <end position="619"/>
    </location>
</feature>
<evidence type="ECO:0000256" key="10">
    <source>
        <dbReference type="ARBA" id="ARBA00022853"/>
    </source>
</evidence>
<feature type="region of interest" description="Disordered" evidence="17">
    <location>
        <begin position="262"/>
        <end position="281"/>
    </location>
</feature>
<evidence type="ECO:0000256" key="16">
    <source>
        <dbReference type="PROSITE-ProRule" id="PRU00175"/>
    </source>
</evidence>
<feature type="region of interest" description="Disordered" evidence="17">
    <location>
        <begin position="194"/>
        <end position="237"/>
    </location>
</feature>
<dbReference type="InterPro" id="IPR049730">
    <property type="entry name" value="SNF2/RAD54-like_C"/>
</dbReference>
<dbReference type="PANTHER" id="PTHR45626">
    <property type="entry name" value="TRANSCRIPTION TERMINATION FACTOR 2-RELATED"/>
    <property type="match status" value="1"/>
</dbReference>
<dbReference type="PROSITE" id="PS00518">
    <property type="entry name" value="ZF_RING_1"/>
    <property type="match status" value="1"/>
</dbReference>
<dbReference type="GO" id="GO:0008270">
    <property type="term" value="F:zinc ion binding"/>
    <property type="evidence" value="ECO:0007669"/>
    <property type="project" value="UniProtKB-KW"/>
</dbReference>
<dbReference type="AlphaFoldDB" id="A0AAD3SKZ2"/>
<dbReference type="Gene3D" id="3.30.40.10">
    <property type="entry name" value="Zinc/RING finger domain, C3HC4 (zinc finger)"/>
    <property type="match status" value="1"/>
</dbReference>
<reference evidence="21" key="1">
    <citation type="submission" date="2023-05" db="EMBL/GenBank/DDBJ databases">
        <title>Nepenthes gracilis genome sequencing.</title>
        <authorList>
            <person name="Fukushima K."/>
        </authorList>
    </citation>
    <scope>NUCLEOTIDE SEQUENCE</scope>
    <source>
        <strain evidence="21">SING2019-196</strain>
    </source>
</reference>
<evidence type="ECO:0000256" key="15">
    <source>
        <dbReference type="ARBA" id="ARBA00023242"/>
    </source>
</evidence>
<dbReference type="InterPro" id="IPR000330">
    <property type="entry name" value="SNF2_N"/>
</dbReference>
<dbReference type="InterPro" id="IPR038718">
    <property type="entry name" value="SNF2-like_sf"/>
</dbReference>
<keyword evidence="12" id="KW-0238">DNA-binding</keyword>
<dbReference type="CDD" id="cd18793">
    <property type="entry name" value="SF2_C_SNF"/>
    <property type="match status" value="1"/>
</dbReference>
<dbReference type="Gene3D" id="3.40.50.300">
    <property type="entry name" value="P-loop containing nucleotide triphosphate hydrolases"/>
    <property type="match status" value="1"/>
</dbReference>
<evidence type="ECO:0000256" key="9">
    <source>
        <dbReference type="ARBA" id="ARBA00022840"/>
    </source>
</evidence>
<feature type="region of interest" description="Disordered" evidence="17">
    <location>
        <begin position="110"/>
        <end position="138"/>
    </location>
</feature>
<evidence type="ECO:0000256" key="8">
    <source>
        <dbReference type="ARBA" id="ARBA00022833"/>
    </source>
</evidence>
<dbReference type="GO" id="GO:0003677">
    <property type="term" value="F:DNA binding"/>
    <property type="evidence" value="ECO:0007669"/>
    <property type="project" value="UniProtKB-KW"/>
</dbReference>
<evidence type="ECO:0000259" key="18">
    <source>
        <dbReference type="PROSITE" id="PS50089"/>
    </source>
</evidence>
<evidence type="ECO:0000259" key="20">
    <source>
        <dbReference type="PROSITE" id="PS51194"/>
    </source>
</evidence>
<dbReference type="Proteomes" id="UP001279734">
    <property type="component" value="Unassembled WGS sequence"/>
</dbReference>
<evidence type="ECO:0000313" key="22">
    <source>
        <dbReference type="Proteomes" id="UP001279734"/>
    </source>
</evidence>
<dbReference type="GO" id="GO:0016787">
    <property type="term" value="F:hydrolase activity"/>
    <property type="evidence" value="ECO:0007669"/>
    <property type="project" value="UniProtKB-KW"/>
</dbReference>
<keyword evidence="4" id="KW-0547">Nucleotide-binding</keyword>
<dbReference type="CDD" id="cd18008">
    <property type="entry name" value="DEXDc_SHPRH-like"/>
    <property type="match status" value="1"/>
</dbReference>